<dbReference type="RefSeq" id="WP_136780621.1">
    <property type="nucleotide sequence ID" value="NZ_SWCO01000001.1"/>
</dbReference>
<feature type="transmembrane region" description="Helical" evidence="6">
    <location>
        <begin position="62"/>
        <end position="82"/>
    </location>
</feature>
<dbReference type="PANTHER" id="PTHR33931:SF2">
    <property type="entry name" value="HOLIN-LIKE PROTEIN CIDA"/>
    <property type="match status" value="1"/>
</dbReference>
<evidence type="ECO:0000313" key="8">
    <source>
        <dbReference type="Proteomes" id="UP000305471"/>
    </source>
</evidence>
<feature type="transmembrane region" description="Helical" evidence="6">
    <location>
        <begin position="32"/>
        <end position="50"/>
    </location>
</feature>
<protein>
    <submittedName>
        <fullName evidence="7">CidA/LrgA family protein</fullName>
    </submittedName>
</protein>
<dbReference type="AlphaFoldDB" id="A0A4U0ZE99"/>
<dbReference type="GO" id="GO:0005886">
    <property type="term" value="C:plasma membrane"/>
    <property type="evidence" value="ECO:0007669"/>
    <property type="project" value="UniProtKB-SubCell"/>
</dbReference>
<reference evidence="7 8" key="1">
    <citation type="submission" date="2019-04" db="EMBL/GenBank/DDBJ databases">
        <title>Alteromonas portus sp. nov., an alginate lyase-excreting marine bacterium.</title>
        <authorList>
            <person name="Huang H."/>
            <person name="Mo K."/>
            <person name="Bao S."/>
        </authorList>
    </citation>
    <scope>NUCLEOTIDE SEQUENCE [LARGE SCALE GENOMIC DNA]</scope>
    <source>
        <strain evidence="7 8">HB161718</strain>
    </source>
</reference>
<comment type="subcellular location">
    <subcellularLocation>
        <location evidence="1">Cell membrane</location>
        <topology evidence="1">Multi-pass membrane protein</topology>
    </subcellularLocation>
</comment>
<dbReference type="OrthoDB" id="6332872at2"/>
<dbReference type="InterPro" id="IPR005538">
    <property type="entry name" value="LrgA/CidA"/>
</dbReference>
<accession>A0A4U0ZE99</accession>
<dbReference type="Proteomes" id="UP000305471">
    <property type="component" value="Unassembled WGS sequence"/>
</dbReference>
<dbReference type="PANTHER" id="PTHR33931">
    <property type="entry name" value="HOLIN-LIKE PROTEIN CIDA-RELATED"/>
    <property type="match status" value="1"/>
</dbReference>
<evidence type="ECO:0000256" key="4">
    <source>
        <dbReference type="ARBA" id="ARBA00022989"/>
    </source>
</evidence>
<organism evidence="7 8">
    <name type="scientific">Alteromonas portus</name>
    <dbReference type="NCBI Taxonomy" id="2565549"/>
    <lineage>
        <taxon>Bacteria</taxon>
        <taxon>Pseudomonadati</taxon>
        <taxon>Pseudomonadota</taxon>
        <taxon>Gammaproteobacteria</taxon>
        <taxon>Alteromonadales</taxon>
        <taxon>Alteromonadaceae</taxon>
        <taxon>Alteromonas/Salinimonas group</taxon>
        <taxon>Alteromonas</taxon>
    </lineage>
</organism>
<evidence type="ECO:0000313" key="7">
    <source>
        <dbReference type="EMBL" id="TKB04800.1"/>
    </source>
</evidence>
<proteinExistence type="predicted"/>
<keyword evidence="2" id="KW-1003">Cell membrane</keyword>
<evidence type="ECO:0000256" key="5">
    <source>
        <dbReference type="ARBA" id="ARBA00023136"/>
    </source>
</evidence>
<dbReference type="EMBL" id="SWCO01000001">
    <property type="protein sequence ID" value="TKB04800.1"/>
    <property type="molecule type" value="Genomic_DNA"/>
</dbReference>
<gene>
    <name evidence="7" type="ORF">E5672_01535</name>
</gene>
<keyword evidence="5 6" id="KW-0472">Membrane</keyword>
<dbReference type="Pfam" id="PF03788">
    <property type="entry name" value="LrgA"/>
    <property type="match status" value="1"/>
</dbReference>
<name>A0A4U0ZE99_9ALTE</name>
<evidence type="ECO:0000256" key="3">
    <source>
        <dbReference type="ARBA" id="ARBA00022692"/>
    </source>
</evidence>
<feature type="transmembrane region" description="Helical" evidence="6">
    <location>
        <begin position="88"/>
        <end position="111"/>
    </location>
</feature>
<sequence length="133" mass="14405">MRDVSKALVGAIVVFAAYYLGLFAVSAMDLPIPGALVGLFLLLGMLLKFPKLEAPTARFVSFPLKHMSLFFVPAVLGVSIYWNDIQANALAIFIAIFVTTAFSLGFTAWFAQKLFSSKLDNSSDASQKGGDFE</sequence>
<keyword evidence="4 6" id="KW-1133">Transmembrane helix</keyword>
<evidence type="ECO:0000256" key="2">
    <source>
        <dbReference type="ARBA" id="ARBA00022475"/>
    </source>
</evidence>
<keyword evidence="8" id="KW-1185">Reference proteome</keyword>
<feature type="transmembrane region" description="Helical" evidence="6">
    <location>
        <begin position="7"/>
        <end position="26"/>
    </location>
</feature>
<keyword evidence="3 6" id="KW-0812">Transmembrane</keyword>
<evidence type="ECO:0000256" key="6">
    <source>
        <dbReference type="SAM" id="Phobius"/>
    </source>
</evidence>
<evidence type="ECO:0000256" key="1">
    <source>
        <dbReference type="ARBA" id="ARBA00004651"/>
    </source>
</evidence>
<comment type="caution">
    <text evidence="7">The sequence shown here is derived from an EMBL/GenBank/DDBJ whole genome shotgun (WGS) entry which is preliminary data.</text>
</comment>